<dbReference type="InterPro" id="IPR002068">
    <property type="entry name" value="A-crystallin/Hsp20_dom"/>
</dbReference>
<dbReference type="AlphaFoldDB" id="A0A1H9LG32"/>
<feature type="domain" description="SHSP" evidence="3">
    <location>
        <begin position="33"/>
        <end position="144"/>
    </location>
</feature>
<dbReference type="InterPro" id="IPR008978">
    <property type="entry name" value="HSP20-like_chaperone"/>
</dbReference>
<protein>
    <submittedName>
        <fullName evidence="4">Heat shock protein Hsp20</fullName>
    </submittedName>
</protein>
<keyword evidence="5" id="KW-1185">Reference proteome</keyword>
<evidence type="ECO:0000256" key="1">
    <source>
        <dbReference type="PROSITE-ProRule" id="PRU00285"/>
    </source>
</evidence>
<sequence length="144" mass="15902">MSVNHYQPWGLHRDLLNEVSRYFERSGADASSAATADWAPAVDIEEYADKFVLYADVPGIDPASIEVTLEKGVLTLAGQREQTVEQAGIERKRRERANGKFLRRFVLPDTADADAVSASGKNGVLQIVIPKRAQAQPRKITVTH</sequence>
<evidence type="ECO:0000313" key="5">
    <source>
        <dbReference type="Proteomes" id="UP000199233"/>
    </source>
</evidence>
<dbReference type="InterPro" id="IPR031107">
    <property type="entry name" value="Small_HSP"/>
</dbReference>
<dbReference type="OrthoDB" id="9792695at2"/>
<organism evidence="4 5">
    <name type="scientific">Solimonas aquatica</name>
    <dbReference type="NCBI Taxonomy" id="489703"/>
    <lineage>
        <taxon>Bacteria</taxon>
        <taxon>Pseudomonadati</taxon>
        <taxon>Pseudomonadota</taxon>
        <taxon>Gammaproteobacteria</taxon>
        <taxon>Nevskiales</taxon>
        <taxon>Nevskiaceae</taxon>
        <taxon>Solimonas</taxon>
    </lineage>
</organism>
<evidence type="ECO:0000313" key="4">
    <source>
        <dbReference type="EMBL" id="SER10452.1"/>
    </source>
</evidence>
<dbReference type="RefSeq" id="WP_093289243.1">
    <property type="nucleotide sequence ID" value="NZ_FOFS01000016.1"/>
</dbReference>
<dbReference type="STRING" id="489703.SAMN04488038_11621"/>
<dbReference type="SUPFAM" id="SSF49764">
    <property type="entry name" value="HSP20-like chaperones"/>
    <property type="match status" value="1"/>
</dbReference>
<dbReference type="Pfam" id="PF00011">
    <property type="entry name" value="HSP20"/>
    <property type="match status" value="1"/>
</dbReference>
<proteinExistence type="inferred from homology"/>
<keyword evidence="4" id="KW-0346">Stress response</keyword>
<gene>
    <name evidence="4" type="ORF">SAMN04488038_11621</name>
</gene>
<dbReference type="Proteomes" id="UP000199233">
    <property type="component" value="Unassembled WGS sequence"/>
</dbReference>
<dbReference type="Gene3D" id="2.60.40.790">
    <property type="match status" value="1"/>
</dbReference>
<comment type="similarity">
    <text evidence="1 2">Belongs to the small heat shock protein (HSP20) family.</text>
</comment>
<evidence type="ECO:0000259" key="3">
    <source>
        <dbReference type="PROSITE" id="PS01031"/>
    </source>
</evidence>
<dbReference type="CDD" id="cd06464">
    <property type="entry name" value="ACD_sHsps-like"/>
    <property type="match status" value="1"/>
</dbReference>
<name>A0A1H9LG32_9GAMM</name>
<accession>A0A1H9LG32</accession>
<dbReference type="PANTHER" id="PTHR11527">
    <property type="entry name" value="HEAT-SHOCK PROTEIN 20 FAMILY MEMBER"/>
    <property type="match status" value="1"/>
</dbReference>
<evidence type="ECO:0000256" key="2">
    <source>
        <dbReference type="RuleBase" id="RU003616"/>
    </source>
</evidence>
<reference evidence="5" key="1">
    <citation type="submission" date="2016-10" db="EMBL/GenBank/DDBJ databases">
        <authorList>
            <person name="Varghese N."/>
            <person name="Submissions S."/>
        </authorList>
    </citation>
    <scope>NUCLEOTIDE SEQUENCE [LARGE SCALE GENOMIC DNA]</scope>
    <source>
        <strain evidence="5">DSM 25927</strain>
    </source>
</reference>
<dbReference type="EMBL" id="FOFS01000016">
    <property type="protein sequence ID" value="SER10452.1"/>
    <property type="molecule type" value="Genomic_DNA"/>
</dbReference>
<dbReference type="PROSITE" id="PS01031">
    <property type="entry name" value="SHSP"/>
    <property type="match status" value="1"/>
</dbReference>